<organism evidence="4 5">
    <name type="scientific">Batrachochytrium salamandrivorans</name>
    <dbReference type="NCBI Taxonomy" id="1357716"/>
    <lineage>
        <taxon>Eukaryota</taxon>
        <taxon>Fungi</taxon>
        <taxon>Fungi incertae sedis</taxon>
        <taxon>Chytridiomycota</taxon>
        <taxon>Chytridiomycota incertae sedis</taxon>
        <taxon>Chytridiomycetes</taxon>
        <taxon>Rhizophydiales</taxon>
        <taxon>Rhizophydiales incertae sedis</taxon>
        <taxon>Batrachochytrium</taxon>
    </lineage>
</organism>
<evidence type="ECO:0000256" key="3">
    <source>
        <dbReference type="ARBA" id="ARBA00023274"/>
    </source>
</evidence>
<name>A0ABQ8ERJ5_9FUNG</name>
<dbReference type="Pfam" id="PF03297">
    <property type="entry name" value="Ribosomal_S25"/>
    <property type="match status" value="1"/>
</dbReference>
<evidence type="ECO:0000313" key="4">
    <source>
        <dbReference type="EMBL" id="KAH6585476.1"/>
    </source>
</evidence>
<comment type="caution">
    <text evidence="4">The sequence shown here is derived from an EMBL/GenBank/DDBJ whole genome shotgun (WGS) entry which is preliminary data.</text>
</comment>
<dbReference type="Gene3D" id="3.30.63.20">
    <property type="match status" value="1"/>
</dbReference>
<dbReference type="EMBL" id="JAFCIX010000580">
    <property type="protein sequence ID" value="KAH6585476.1"/>
    <property type="molecule type" value="Genomic_DNA"/>
</dbReference>
<proteinExistence type="inferred from homology"/>
<dbReference type="Proteomes" id="UP001648503">
    <property type="component" value="Unassembled WGS sequence"/>
</dbReference>
<evidence type="ECO:0008006" key="6">
    <source>
        <dbReference type="Google" id="ProtNLM"/>
    </source>
</evidence>
<gene>
    <name evidence="4" type="ORF">BASA50_001085</name>
</gene>
<keyword evidence="5" id="KW-1185">Reference proteome</keyword>
<evidence type="ECO:0000256" key="2">
    <source>
        <dbReference type="ARBA" id="ARBA00022980"/>
    </source>
</evidence>
<keyword evidence="2" id="KW-0689">Ribosomal protein</keyword>
<evidence type="ECO:0000313" key="5">
    <source>
        <dbReference type="Proteomes" id="UP001648503"/>
    </source>
</evidence>
<keyword evidence="3" id="KW-0687">Ribonucleoprotein</keyword>
<dbReference type="PANTHER" id="PTHR12850">
    <property type="entry name" value="40S RIBOSOMAL PROTEIN S25"/>
    <property type="match status" value="1"/>
</dbReference>
<reference evidence="4 5" key="1">
    <citation type="submission" date="2021-02" db="EMBL/GenBank/DDBJ databases">
        <title>Variation within the Batrachochytrium salamandrivorans European outbreak.</title>
        <authorList>
            <person name="Kelly M."/>
            <person name="Pasmans F."/>
            <person name="Shea T.P."/>
            <person name="Munoz J.F."/>
            <person name="Carranza S."/>
            <person name="Cuomo C.A."/>
            <person name="Martel A."/>
        </authorList>
    </citation>
    <scope>NUCLEOTIDE SEQUENCE [LARGE SCALE GENOMIC DNA]</scope>
    <source>
        <strain evidence="4 5">AMFP18/2</strain>
    </source>
</reference>
<accession>A0ABQ8ERJ5</accession>
<comment type="similarity">
    <text evidence="1">Belongs to the eukaryotic ribosomal protein eS25 family.</text>
</comment>
<protein>
    <recommendedName>
        <fullName evidence="6">40S ribosomal protein S25</fullName>
    </recommendedName>
</protein>
<evidence type="ECO:0000256" key="1">
    <source>
        <dbReference type="ARBA" id="ARBA00009106"/>
    </source>
</evidence>
<dbReference type="InterPro" id="IPR004977">
    <property type="entry name" value="Ribosomal_eS25"/>
</dbReference>
<sequence>MPLLVVMRHLEALDASAPVMTRGATATLCMHPAGAKKKWSKGRVKDKANNAVVFDKPTYEKLYKEVPTFKLVTTSILVDRLRINGALARAAIRELETQGLIRKVSSHGSQGIYTRATKGEEADEETKEKAPAAKAVEAEELDLVNKAPSFDQSRAHGTRYLMLARMDALWTARKAIQIGILVDTHPFSVDRCILCDQQLLSTSIAHLVVECEQVTGHRIQSGLVPAIQKSRLRLLGCALDPGVENVYTWLRGGVLNGEADLDQRWLDGDCGA</sequence>